<name>A0A934R6R4_9BACT</name>
<proteinExistence type="inferred from homology"/>
<evidence type="ECO:0000256" key="3">
    <source>
        <dbReference type="ARBA" id="ARBA00022777"/>
    </source>
</evidence>
<comment type="similarity">
    <text evidence="1">Belongs to the carbohydrate kinase PfkB family.</text>
</comment>
<dbReference type="PANTHER" id="PTHR43085:SF57">
    <property type="entry name" value="CARBOHYDRATE KINASE PFKB DOMAIN-CONTAINING PROTEIN"/>
    <property type="match status" value="1"/>
</dbReference>
<comment type="caution">
    <text evidence="5">The sequence shown here is derived from an EMBL/GenBank/DDBJ whole genome shotgun (WGS) entry which is preliminary data.</text>
</comment>
<keyword evidence="3 5" id="KW-0418">Kinase</keyword>
<protein>
    <submittedName>
        <fullName evidence="5">Carbohydrate kinase</fullName>
    </submittedName>
</protein>
<dbReference type="SUPFAM" id="SSF53613">
    <property type="entry name" value="Ribokinase-like"/>
    <property type="match status" value="1"/>
</dbReference>
<sequence>MRPFIIGIGEVLWDNLPSGPRMGGAPTNFACHAQALGADARIVSRVGDDDSGALLLRKLEEAGMSVSGISIDPAHATGSVGVEIVAGGQPVFTIHEDAAWDHLVADNATEDLFKQADAVCFGSLAQRNPASGEVIHSLVGLTAPSALRIFDVNLRQNYYTPRTILQSLELANVLKLNDAELPKLAEILDLTGGVREQFAALAAKFDLRLIAYTRGSEGSVLFDGNEWCEHPGLATDVCDTVGAGDSFTATVVMGILNGWSLDAVSAAANEVAAYVCSCDGAVPPMPERLRAMFHEQVFAAG</sequence>
<evidence type="ECO:0000313" key="6">
    <source>
        <dbReference type="Proteomes" id="UP000600139"/>
    </source>
</evidence>
<dbReference type="PANTHER" id="PTHR43085">
    <property type="entry name" value="HEXOKINASE FAMILY MEMBER"/>
    <property type="match status" value="1"/>
</dbReference>
<dbReference type="RefSeq" id="WP_200351212.1">
    <property type="nucleotide sequence ID" value="NZ_BAABHZ010000006.1"/>
</dbReference>
<dbReference type="AlphaFoldDB" id="A0A934R6R4"/>
<dbReference type="CDD" id="cd01167">
    <property type="entry name" value="bac_FRK"/>
    <property type="match status" value="1"/>
</dbReference>
<dbReference type="Proteomes" id="UP000600139">
    <property type="component" value="Unassembled WGS sequence"/>
</dbReference>
<dbReference type="Gene3D" id="3.40.1190.20">
    <property type="match status" value="1"/>
</dbReference>
<dbReference type="EMBL" id="JAENIK010000011">
    <property type="protein sequence ID" value="MBK1816265.1"/>
    <property type="molecule type" value="Genomic_DNA"/>
</dbReference>
<accession>A0A934R6R4</accession>
<gene>
    <name evidence="5" type="ORF">JIN84_11630</name>
</gene>
<keyword evidence="6" id="KW-1185">Reference proteome</keyword>
<feature type="domain" description="Carbohydrate kinase PfkB" evidence="4">
    <location>
        <begin position="21"/>
        <end position="287"/>
    </location>
</feature>
<dbReference type="GO" id="GO:0016301">
    <property type="term" value="F:kinase activity"/>
    <property type="evidence" value="ECO:0007669"/>
    <property type="project" value="UniProtKB-KW"/>
</dbReference>
<dbReference type="InterPro" id="IPR011611">
    <property type="entry name" value="PfkB_dom"/>
</dbReference>
<dbReference type="InterPro" id="IPR029056">
    <property type="entry name" value="Ribokinase-like"/>
</dbReference>
<keyword evidence="2" id="KW-0808">Transferase</keyword>
<organism evidence="5 6">
    <name type="scientific">Luteolibacter yonseiensis</name>
    <dbReference type="NCBI Taxonomy" id="1144680"/>
    <lineage>
        <taxon>Bacteria</taxon>
        <taxon>Pseudomonadati</taxon>
        <taxon>Verrucomicrobiota</taxon>
        <taxon>Verrucomicrobiia</taxon>
        <taxon>Verrucomicrobiales</taxon>
        <taxon>Verrucomicrobiaceae</taxon>
        <taxon>Luteolibacter</taxon>
    </lineage>
</organism>
<dbReference type="Pfam" id="PF00294">
    <property type="entry name" value="PfkB"/>
    <property type="match status" value="1"/>
</dbReference>
<evidence type="ECO:0000256" key="1">
    <source>
        <dbReference type="ARBA" id="ARBA00010688"/>
    </source>
</evidence>
<evidence type="ECO:0000259" key="4">
    <source>
        <dbReference type="Pfam" id="PF00294"/>
    </source>
</evidence>
<evidence type="ECO:0000256" key="2">
    <source>
        <dbReference type="ARBA" id="ARBA00022679"/>
    </source>
</evidence>
<dbReference type="InterPro" id="IPR050306">
    <property type="entry name" value="PfkB_Carbo_kinase"/>
</dbReference>
<reference evidence="5" key="1">
    <citation type="submission" date="2021-01" db="EMBL/GenBank/DDBJ databases">
        <title>Modified the classification status of verrucomicrobia.</title>
        <authorList>
            <person name="Feng X."/>
        </authorList>
    </citation>
    <scope>NUCLEOTIDE SEQUENCE</scope>
    <source>
        <strain evidence="5">JCM 18052</strain>
    </source>
</reference>
<evidence type="ECO:0000313" key="5">
    <source>
        <dbReference type="EMBL" id="MBK1816265.1"/>
    </source>
</evidence>